<keyword evidence="4" id="KW-1185">Reference proteome</keyword>
<evidence type="ECO:0000313" key="4">
    <source>
        <dbReference type="Proteomes" id="UP001370490"/>
    </source>
</evidence>
<dbReference type="EMBL" id="JBAMMX010000021">
    <property type="protein sequence ID" value="KAK6920152.1"/>
    <property type="molecule type" value="Genomic_DNA"/>
</dbReference>
<feature type="transmembrane region" description="Helical" evidence="1">
    <location>
        <begin position="36"/>
        <end position="57"/>
    </location>
</feature>
<reference evidence="3 4" key="1">
    <citation type="submission" date="2023-12" db="EMBL/GenBank/DDBJ databases">
        <title>A high-quality genome assembly for Dillenia turbinata (Dilleniales).</title>
        <authorList>
            <person name="Chanderbali A."/>
        </authorList>
    </citation>
    <scope>NUCLEOTIDE SEQUENCE [LARGE SCALE GENOMIC DNA]</scope>
    <source>
        <strain evidence="3">LSX21</strain>
        <tissue evidence="3">Leaf</tissue>
    </source>
</reference>
<dbReference type="AlphaFoldDB" id="A0AAN8V045"/>
<dbReference type="PANTHER" id="PTHR12203:SF74">
    <property type="entry name" value="GLYCOSYLTRANSFERASE"/>
    <property type="match status" value="1"/>
</dbReference>
<dbReference type="SMART" id="SM00672">
    <property type="entry name" value="CAP10"/>
    <property type="match status" value="1"/>
</dbReference>
<proteinExistence type="predicted"/>
<evidence type="ECO:0000256" key="1">
    <source>
        <dbReference type="SAM" id="Phobius"/>
    </source>
</evidence>
<accession>A0AAN8V045</accession>
<keyword evidence="3" id="KW-0808">Transferase</keyword>
<dbReference type="InterPro" id="IPR006598">
    <property type="entry name" value="CAP10"/>
</dbReference>
<keyword evidence="1" id="KW-0472">Membrane</keyword>
<sequence length="508" mass="59803">MKKNNLKYLNDFWRKSSLQRHFRGPPRWQPLNKRHATTALLCFFVLFVFALVLVGWIDAKLIQLSTIVKKQAFPLNCFDGNITQSCSGDYPTSYKPKIIPGHSYNQSCPEFFRWIHEDLKPWKESGITREMVEAAKWHAHFRLTIVDGKAYVEKFRKSLQTRDLYTLWGFTQLLRRYPGRLPDLELMFDCNDRPVFRHRDFKGPNATRPPLFRYCGDDHTFDLVFPDWSFWGWVETNIKPWRDVISDIKEGNQKIKWNDRVPFAYWRGNPHVSPVRADLMRCNITEKQNYSTLLYVQDWDKESKMGYQHSNLEDQCTHRYKIYVEGWAWSVSQKYILACDSPTLLIIPHYYDFYLRGMVPLEHYWPIRDNNKCKGLQFAVEWGNNNTEKAQAIGRAGSSFIHEELNLDNVYDYMFHLMNEYAKLLNFKPTIPPGAVELCAESMACAADDIYKKHMVDSMVMSPVNANPCTLPPPYTPEAFKAFIDKQANAARQVAMWEDAYWADRKQQ</sequence>
<name>A0AAN8V045_9MAGN</name>
<protein>
    <submittedName>
        <fullName evidence="3">Glycosyl transferase CAP10 domain</fullName>
    </submittedName>
</protein>
<dbReference type="PANTHER" id="PTHR12203">
    <property type="entry name" value="KDEL LYS-ASP-GLU-LEU CONTAINING - RELATED"/>
    <property type="match status" value="1"/>
</dbReference>
<evidence type="ECO:0000259" key="2">
    <source>
        <dbReference type="SMART" id="SM00672"/>
    </source>
</evidence>
<dbReference type="InterPro" id="IPR051091">
    <property type="entry name" value="O-Glucosyltr/Glycosyltrsf_90"/>
</dbReference>
<dbReference type="GO" id="GO:0016740">
    <property type="term" value="F:transferase activity"/>
    <property type="evidence" value="ECO:0007669"/>
    <property type="project" value="UniProtKB-KW"/>
</dbReference>
<evidence type="ECO:0000313" key="3">
    <source>
        <dbReference type="EMBL" id="KAK6920152.1"/>
    </source>
</evidence>
<comment type="caution">
    <text evidence="3">The sequence shown here is derived from an EMBL/GenBank/DDBJ whole genome shotgun (WGS) entry which is preliminary data.</text>
</comment>
<keyword evidence="1" id="KW-0812">Transmembrane</keyword>
<feature type="domain" description="Glycosyl transferase CAP10" evidence="2">
    <location>
        <begin position="180"/>
        <end position="428"/>
    </location>
</feature>
<dbReference type="Proteomes" id="UP001370490">
    <property type="component" value="Unassembled WGS sequence"/>
</dbReference>
<dbReference type="Pfam" id="PF05686">
    <property type="entry name" value="Glyco_transf_90"/>
    <property type="match status" value="1"/>
</dbReference>
<gene>
    <name evidence="3" type="ORF">RJ641_016056</name>
</gene>
<organism evidence="3 4">
    <name type="scientific">Dillenia turbinata</name>
    <dbReference type="NCBI Taxonomy" id="194707"/>
    <lineage>
        <taxon>Eukaryota</taxon>
        <taxon>Viridiplantae</taxon>
        <taxon>Streptophyta</taxon>
        <taxon>Embryophyta</taxon>
        <taxon>Tracheophyta</taxon>
        <taxon>Spermatophyta</taxon>
        <taxon>Magnoliopsida</taxon>
        <taxon>eudicotyledons</taxon>
        <taxon>Gunneridae</taxon>
        <taxon>Pentapetalae</taxon>
        <taxon>Dilleniales</taxon>
        <taxon>Dilleniaceae</taxon>
        <taxon>Dillenia</taxon>
    </lineage>
</organism>
<keyword evidence="1" id="KW-1133">Transmembrane helix</keyword>